<dbReference type="WBParaSite" id="ES5_v2.g27575.t1">
    <property type="protein sequence ID" value="ES5_v2.g27575.t1"/>
    <property type="gene ID" value="ES5_v2.g27575"/>
</dbReference>
<proteinExistence type="predicted"/>
<dbReference type="Proteomes" id="UP000887579">
    <property type="component" value="Unplaced"/>
</dbReference>
<name>A0AC34GDJ7_9BILA</name>
<evidence type="ECO:0000313" key="1">
    <source>
        <dbReference type="Proteomes" id="UP000887579"/>
    </source>
</evidence>
<protein>
    <submittedName>
        <fullName evidence="2">Uncharacterized protein</fullName>
    </submittedName>
</protein>
<sequence>MNLAKDNINAHLHPPKGIWTEVVKGLTLEQRALLPDYPAFRELIQRQRTLPETASLDKPEIKDIKIEGQHRLDANNVEWVLYDSRDEGQDDQNSSDTNGAEEEEDKPVIIIFGSPEGIKRLKEYPNWSLDGTFYVAPKPWKQLYLINALIDKRKV</sequence>
<organism evidence="1 2">
    <name type="scientific">Panagrolaimus sp. ES5</name>
    <dbReference type="NCBI Taxonomy" id="591445"/>
    <lineage>
        <taxon>Eukaryota</taxon>
        <taxon>Metazoa</taxon>
        <taxon>Ecdysozoa</taxon>
        <taxon>Nematoda</taxon>
        <taxon>Chromadorea</taxon>
        <taxon>Rhabditida</taxon>
        <taxon>Tylenchina</taxon>
        <taxon>Panagrolaimomorpha</taxon>
        <taxon>Panagrolaimoidea</taxon>
        <taxon>Panagrolaimidae</taxon>
        <taxon>Panagrolaimus</taxon>
    </lineage>
</organism>
<evidence type="ECO:0000313" key="2">
    <source>
        <dbReference type="WBParaSite" id="ES5_v2.g27575.t1"/>
    </source>
</evidence>
<reference evidence="2" key="1">
    <citation type="submission" date="2022-11" db="UniProtKB">
        <authorList>
            <consortium name="WormBaseParasite"/>
        </authorList>
    </citation>
    <scope>IDENTIFICATION</scope>
</reference>
<accession>A0AC34GDJ7</accession>